<dbReference type="Pfam" id="PF00271">
    <property type="entry name" value="Helicase_C"/>
    <property type="match status" value="1"/>
</dbReference>
<sequence length="1049" mass="120180">MLDSFRSIFGGLTVKETETEIIISGIRGFDIVRDISKHWKTSKITTNLFNNIGRNSLSFYKFFAPEVMYMLENIVYYRSRYTSVKMIAAIKDALLQNTWLASTKAIDEKSVQGRLNLANLSRLKFDPKPYQLEYFKNYTYRLDQYNLNGDLIAAAAGTGKSLRLDADIKIPGGWIKMGDVKVGDIVTAWDGTPTRVTGVYPQGKRQTFTIKFKDGREVDACDEHLWRVYKYDWTRYGGDGWKIINTKELFAYMQMPSFKNRLYIQLCKSEDTPALDLPIDPYNLGVILGDGCLSKGIDITKGDQEIFDLVKLPDNLKFVTRDHKTRGIVAKDGEKNTYLDIFRELGLMGKTALDKFIPDQYLHGSTEQRLAIIQGLMDTDGTVDENSNVSFCSSSYRLATQFQYLIRSLGGIAKIQVREPHYTYLGERREGNAAYRVNVRFPEPSTLFRLTRKRERCNDNGQYAGETLKLKITHVNLSERIETQCISVEHPDHLFITNDFIVTHNTYLTSAIAEMLDAELIVVMCPKNALDLVWLDSLKEMFHKPQTVWHTFEPNMPYKGQRWIVCHYDAMDKVVELLRNRNIVGSKRTVTILDESHNMNDPNSTRTKLYQLIVKMVGSRNNLLASGTPVKALGVELINLLRIVDPLFTPQVEERFKKMYGKEASKGLDIIRHRLGLVSYKVEKQELDLEPPIMRPYPIKIPNGDDFTLPAIRKVMEAFIQERWAYYKKRRPEDDRRWAEFCGLHRKTLKTAAQERAFKEYLDLVKYVQQIPDPRFAGEEIKATNQYEKLVFGPSLPKQFIHEFRDIKSVIKYTNLKIQGECLGRVLGGKRIECHVAMVPYVDWVGITESTHKKTIMFTSFVEAVEAADTHCVKLGMKPLAVYGKTTNELAEIVKRFDSSKELNPLNATYASLSTAVRLTMADTLILLNSPFRAYILEQAISRAYRLGQDSQVVVYQCSLDTGDIPNISTRSADILKWSQDQVEAIMGIKSPFEIGEAMEDHGDETEFDENKVIHNVLQKAFEKFDIEIPAVDFEIPLKPKSNVPAYLR</sequence>
<dbReference type="Gene3D" id="3.40.50.300">
    <property type="entry name" value="P-loop containing nucleotide triphosphate hydrolases"/>
    <property type="match status" value="1"/>
</dbReference>
<dbReference type="GO" id="GO:0005524">
    <property type="term" value="F:ATP binding"/>
    <property type="evidence" value="ECO:0007669"/>
    <property type="project" value="InterPro"/>
</dbReference>
<reference evidence="4 5" key="1">
    <citation type="submission" date="2019-06" db="EMBL/GenBank/DDBJ databases">
        <title>A distant relative of Phikzvirus genus phages from a therapeutic phage collection.</title>
        <authorList>
            <person name="Hejnowicz M.S."/>
            <person name="Dabrowski K."/>
            <person name="Gawor J."/>
            <person name="Weber-Dabrowska B."/>
            <person name="Gromadka R."/>
            <person name="Lobocka M.B."/>
        </authorList>
    </citation>
    <scope>NUCLEOTIDE SEQUENCE [LARGE SCALE GENOMIC DNA]</scope>
</reference>
<evidence type="ECO:0000256" key="1">
    <source>
        <dbReference type="ARBA" id="ARBA00022801"/>
    </source>
</evidence>
<dbReference type="PROSITE" id="PS50819">
    <property type="entry name" value="INTEIN_ENDONUCLEASE"/>
    <property type="match status" value="1"/>
</dbReference>
<dbReference type="InterPro" id="IPR014001">
    <property type="entry name" value="Helicase_ATP-bd"/>
</dbReference>
<dbReference type="InterPro" id="IPR004042">
    <property type="entry name" value="Intein_endonuc_central"/>
</dbReference>
<dbReference type="GeneID" id="77936981"/>
<evidence type="ECO:0000259" key="2">
    <source>
        <dbReference type="PROSITE" id="PS50819"/>
    </source>
</evidence>
<dbReference type="InterPro" id="IPR027417">
    <property type="entry name" value="P-loop_NTPase"/>
</dbReference>
<dbReference type="InterPro" id="IPR004860">
    <property type="entry name" value="LAGLIDADG_dom"/>
</dbReference>
<evidence type="ECO:0000259" key="3">
    <source>
        <dbReference type="PROSITE" id="PS51192"/>
    </source>
</evidence>
<dbReference type="InterPro" id="IPR001650">
    <property type="entry name" value="Helicase_C-like"/>
</dbReference>
<feature type="domain" description="DOD-type homing endonuclease" evidence="2">
    <location>
        <begin position="325"/>
        <end position="411"/>
    </location>
</feature>
<dbReference type="RefSeq" id="YP_010660971.1">
    <property type="nucleotide sequence ID" value="NC_070882.1"/>
</dbReference>
<dbReference type="PANTHER" id="PTHR45766">
    <property type="entry name" value="DNA ANNEALING HELICASE AND ENDONUCLEASE ZRANB3 FAMILY MEMBER"/>
    <property type="match status" value="1"/>
</dbReference>
<keyword evidence="5" id="KW-1185">Reference proteome</keyword>
<evidence type="ECO:0000313" key="4">
    <source>
        <dbReference type="EMBL" id="QEM41960.1"/>
    </source>
</evidence>
<dbReference type="InterPro" id="IPR027434">
    <property type="entry name" value="Homing_endonucl"/>
</dbReference>
<feature type="domain" description="Helicase ATP-binding" evidence="3">
    <location>
        <begin position="511"/>
        <end position="647"/>
    </location>
</feature>
<dbReference type="GO" id="GO:0031297">
    <property type="term" value="P:replication fork processing"/>
    <property type="evidence" value="ECO:0007669"/>
    <property type="project" value="TreeGrafter"/>
</dbReference>
<evidence type="ECO:0000313" key="5">
    <source>
        <dbReference type="Proteomes" id="UP000322144"/>
    </source>
</evidence>
<dbReference type="PROSITE" id="PS51192">
    <property type="entry name" value="HELICASE_ATP_BIND_1"/>
    <property type="match status" value="1"/>
</dbReference>
<proteinExistence type="predicted"/>
<dbReference type="GO" id="GO:0016787">
    <property type="term" value="F:hydrolase activity"/>
    <property type="evidence" value="ECO:0007669"/>
    <property type="project" value="UniProtKB-KW"/>
</dbReference>
<dbReference type="KEGG" id="vg:77936981"/>
<dbReference type="SUPFAM" id="SSF51294">
    <property type="entry name" value="Hedgehog/intein (Hint) domain"/>
    <property type="match status" value="1"/>
</dbReference>
<dbReference type="GO" id="GO:0006281">
    <property type="term" value="P:DNA repair"/>
    <property type="evidence" value="ECO:0007669"/>
    <property type="project" value="TreeGrafter"/>
</dbReference>
<dbReference type="Pfam" id="PF14528">
    <property type="entry name" value="LAGLIDADG_3"/>
    <property type="match status" value="1"/>
</dbReference>
<dbReference type="EMBL" id="MN103543">
    <property type="protein sequence ID" value="QEM41960.1"/>
    <property type="molecule type" value="Genomic_DNA"/>
</dbReference>
<dbReference type="SUPFAM" id="SSF55608">
    <property type="entry name" value="Homing endonucleases"/>
    <property type="match status" value="1"/>
</dbReference>
<protein>
    <submittedName>
        <fullName evidence="4">Uncharacterized protein</fullName>
    </submittedName>
</protein>
<accession>A0A5C1K7V5</accession>
<dbReference type="InterPro" id="IPR038718">
    <property type="entry name" value="SNF2-like_sf"/>
</dbReference>
<dbReference type="InterPro" id="IPR036844">
    <property type="entry name" value="Hint_dom_sf"/>
</dbReference>
<name>A0A5C1K7V5_9CAUD</name>
<dbReference type="Proteomes" id="UP000322144">
    <property type="component" value="Segment"/>
</dbReference>
<dbReference type="SUPFAM" id="SSF52540">
    <property type="entry name" value="P-loop containing nucleoside triphosphate hydrolases"/>
    <property type="match status" value="2"/>
</dbReference>
<organism evidence="4 5">
    <name type="scientific">Pseudomonas phage vB_PaeM_PS119XW</name>
    <dbReference type="NCBI Taxonomy" id="2601632"/>
    <lineage>
        <taxon>Viruses</taxon>
        <taxon>Duplodnaviria</taxon>
        <taxon>Heunggongvirae</taxon>
        <taxon>Uroviricota</taxon>
        <taxon>Caudoviricetes</taxon>
        <taxon>Chimalliviridae</taxon>
        <taxon>Pawinskivirus</taxon>
        <taxon>Pawinskivirus PS119XW</taxon>
    </lineage>
</organism>
<dbReference type="GO" id="GO:0004519">
    <property type="term" value="F:endonuclease activity"/>
    <property type="evidence" value="ECO:0007669"/>
    <property type="project" value="InterPro"/>
</dbReference>
<dbReference type="Gene3D" id="3.40.50.10810">
    <property type="entry name" value="Tandem AAA-ATPase domain"/>
    <property type="match status" value="1"/>
</dbReference>
<dbReference type="Gene3D" id="3.10.28.10">
    <property type="entry name" value="Homing endonucleases"/>
    <property type="match status" value="1"/>
</dbReference>
<dbReference type="PANTHER" id="PTHR45766:SF6">
    <property type="entry name" value="SWI_SNF-RELATED MATRIX-ASSOCIATED ACTIN-DEPENDENT REGULATOR OF CHROMATIN SUBFAMILY A-LIKE PROTEIN 1"/>
    <property type="match status" value="1"/>
</dbReference>
<keyword evidence="1" id="KW-0378">Hydrolase</keyword>